<dbReference type="FunFam" id="3.50.80.10:FF:000001">
    <property type="entry name" value="D-aminoacyl-tRNA deacylase"/>
    <property type="match status" value="1"/>
</dbReference>
<dbReference type="EC" id="3.1.1.96" evidence="2"/>
<dbReference type="GO" id="GO:0019478">
    <property type="term" value="P:D-amino acid catabolic process"/>
    <property type="evidence" value="ECO:0007669"/>
    <property type="project" value="UniProtKB-UniRule"/>
</dbReference>
<comment type="domain">
    <text evidence="2">A Gly-cisPro motif from one monomer fits into the active site of the other monomer to allow specific chiral rejection of L-amino acids.</text>
</comment>
<comment type="similarity">
    <text evidence="1 2">Belongs to the DTD family.</text>
</comment>
<dbReference type="HAMAP" id="MF_00518">
    <property type="entry name" value="Deacylase_Dtd"/>
    <property type="match status" value="1"/>
</dbReference>
<comment type="catalytic activity">
    <reaction evidence="2">
        <text>glycyl-tRNA(Ala) + H2O = tRNA(Ala) + glycine + H(+)</text>
        <dbReference type="Rhea" id="RHEA:53744"/>
        <dbReference type="Rhea" id="RHEA-COMP:9657"/>
        <dbReference type="Rhea" id="RHEA-COMP:13640"/>
        <dbReference type="ChEBI" id="CHEBI:15377"/>
        <dbReference type="ChEBI" id="CHEBI:15378"/>
        <dbReference type="ChEBI" id="CHEBI:57305"/>
        <dbReference type="ChEBI" id="CHEBI:78442"/>
        <dbReference type="ChEBI" id="CHEBI:78522"/>
    </reaction>
</comment>
<dbReference type="EC" id="3.1.1.-" evidence="2"/>
<keyword evidence="2" id="KW-0378">Hydrolase</keyword>
<reference evidence="3 4" key="1">
    <citation type="journal article" date="2017" name="BMC Genomics">
        <title>Comparative genomic and phylogenomic analyses of the Bifidobacteriaceae family.</title>
        <authorList>
            <person name="Lugli G.A."/>
            <person name="Milani C."/>
            <person name="Turroni F."/>
            <person name="Duranti S."/>
            <person name="Mancabelli L."/>
            <person name="Mangifesta M."/>
            <person name="Ferrario C."/>
            <person name="Modesto M."/>
            <person name="Mattarelli P."/>
            <person name="Jiri K."/>
            <person name="van Sinderen D."/>
            <person name="Ventura M."/>
        </authorList>
    </citation>
    <scope>NUCLEOTIDE SEQUENCE [LARGE SCALE GENOMIC DNA]</scope>
    <source>
        <strain evidence="3 4">LMG 28769</strain>
    </source>
</reference>
<dbReference type="PANTHER" id="PTHR10472:SF5">
    <property type="entry name" value="D-AMINOACYL-TRNA DEACYLASE 1"/>
    <property type="match status" value="1"/>
</dbReference>
<comment type="catalytic activity">
    <reaction evidence="2">
        <text>a D-aminoacyl-tRNA + H2O = a tRNA + a D-alpha-amino acid + H(+)</text>
        <dbReference type="Rhea" id="RHEA:13953"/>
        <dbReference type="Rhea" id="RHEA-COMP:10123"/>
        <dbReference type="Rhea" id="RHEA-COMP:10124"/>
        <dbReference type="ChEBI" id="CHEBI:15377"/>
        <dbReference type="ChEBI" id="CHEBI:15378"/>
        <dbReference type="ChEBI" id="CHEBI:59871"/>
        <dbReference type="ChEBI" id="CHEBI:78442"/>
        <dbReference type="ChEBI" id="CHEBI:79333"/>
        <dbReference type="EC" id="3.1.1.96"/>
    </reaction>
</comment>
<comment type="subcellular location">
    <subcellularLocation>
        <location evidence="2">Cytoplasm</location>
    </subcellularLocation>
</comment>
<keyword evidence="2" id="KW-0694">RNA-binding</keyword>
<dbReference type="Proteomes" id="UP000216451">
    <property type="component" value="Unassembled WGS sequence"/>
</dbReference>
<comment type="caution">
    <text evidence="3">The sequence shown here is derived from an EMBL/GenBank/DDBJ whole genome shotgun (WGS) entry which is preliminary data.</text>
</comment>
<dbReference type="GO" id="GO:0000049">
    <property type="term" value="F:tRNA binding"/>
    <property type="evidence" value="ECO:0007669"/>
    <property type="project" value="UniProtKB-UniRule"/>
</dbReference>
<proteinExistence type="inferred from homology"/>
<dbReference type="Pfam" id="PF02580">
    <property type="entry name" value="Tyr_Deacylase"/>
    <property type="match status" value="1"/>
</dbReference>
<keyword evidence="4" id="KW-1185">Reference proteome</keyword>
<dbReference type="NCBIfam" id="TIGR00256">
    <property type="entry name" value="D-aminoacyl-tRNA deacylase"/>
    <property type="match status" value="1"/>
</dbReference>
<dbReference type="InterPro" id="IPR003732">
    <property type="entry name" value="Daa-tRNA_deacyls_DTD"/>
</dbReference>
<keyword evidence="2" id="KW-0820">tRNA-binding</keyword>
<feature type="short sequence motif" description="Gly-cisPro motif, important for rejection of L-amino acids" evidence="2">
    <location>
        <begin position="191"/>
        <end position="192"/>
    </location>
</feature>
<dbReference type="InterPro" id="IPR023509">
    <property type="entry name" value="DTD-like_sf"/>
</dbReference>
<dbReference type="PANTHER" id="PTHR10472">
    <property type="entry name" value="D-TYROSYL-TRNA TYR DEACYLASE"/>
    <property type="match status" value="1"/>
</dbReference>
<accession>A0A261G6I9</accession>
<dbReference type="GO" id="GO:0043908">
    <property type="term" value="F:Ser(Gly)-tRNA(Ala) hydrolase activity"/>
    <property type="evidence" value="ECO:0007669"/>
    <property type="project" value="UniProtKB-UniRule"/>
</dbReference>
<name>A0A261G6I9_9BIFI</name>
<evidence type="ECO:0000256" key="1">
    <source>
        <dbReference type="ARBA" id="ARBA00009673"/>
    </source>
</evidence>
<evidence type="ECO:0000313" key="3">
    <source>
        <dbReference type="EMBL" id="OZG67041.1"/>
    </source>
</evidence>
<dbReference type="Gene3D" id="3.50.80.10">
    <property type="entry name" value="D-tyrosyl-tRNA(Tyr) deacylase"/>
    <property type="match status" value="1"/>
</dbReference>
<dbReference type="GO" id="GO:0051500">
    <property type="term" value="F:D-tyrosyl-tRNA(Tyr) deacylase activity"/>
    <property type="evidence" value="ECO:0007669"/>
    <property type="project" value="TreeGrafter"/>
</dbReference>
<evidence type="ECO:0000256" key="2">
    <source>
        <dbReference type="HAMAP-Rule" id="MF_00518"/>
    </source>
</evidence>
<dbReference type="GO" id="GO:0106026">
    <property type="term" value="F:Gly-tRNA(Ala) deacylase activity"/>
    <property type="evidence" value="ECO:0007669"/>
    <property type="project" value="UniProtKB-UniRule"/>
</dbReference>
<evidence type="ECO:0000313" key="4">
    <source>
        <dbReference type="Proteomes" id="UP000216451"/>
    </source>
</evidence>
<organism evidence="3 4">
    <name type="scientific">Bifidobacterium aquikefiri</name>
    <dbReference type="NCBI Taxonomy" id="1653207"/>
    <lineage>
        <taxon>Bacteria</taxon>
        <taxon>Bacillati</taxon>
        <taxon>Actinomycetota</taxon>
        <taxon>Actinomycetes</taxon>
        <taxon>Bifidobacteriales</taxon>
        <taxon>Bifidobacteriaceae</taxon>
        <taxon>Bifidobacterium</taxon>
    </lineage>
</organism>
<dbReference type="SUPFAM" id="SSF69500">
    <property type="entry name" value="DTD-like"/>
    <property type="match status" value="1"/>
</dbReference>
<comment type="function">
    <text evidence="2">An aminoacyl-tRNA editing enzyme that deacylates mischarged D-aminoacyl-tRNAs. Also deacylates mischarged glycyl-tRNA(Ala), protecting cells against glycine mischarging by AlaRS. Acts via tRNA-based rather than protein-based catalysis; rejects L-amino acids rather than detecting D-amino acids in the active site. By recycling D-aminoacyl-tRNA to D-amino acids and free tRNA molecules, this enzyme counteracts the toxicity associated with the formation of D-aminoacyl-tRNA entities in vivo and helps enforce protein L-homochirality.</text>
</comment>
<dbReference type="GO" id="GO:0005737">
    <property type="term" value="C:cytoplasm"/>
    <property type="evidence" value="ECO:0007669"/>
    <property type="project" value="UniProtKB-SubCell"/>
</dbReference>
<dbReference type="EMBL" id="MWXA01000005">
    <property type="protein sequence ID" value="OZG67041.1"/>
    <property type="molecule type" value="Genomic_DNA"/>
</dbReference>
<keyword evidence="2" id="KW-0963">Cytoplasm</keyword>
<gene>
    <name evidence="2" type="primary">dtd</name>
    <name evidence="3" type="ORF">BAQU_1113</name>
</gene>
<protein>
    <recommendedName>
        <fullName evidence="2">D-aminoacyl-tRNA deacylase</fullName>
        <shortName evidence="2">DTD</shortName>
        <ecNumber evidence="2">3.1.1.96</ecNumber>
    </recommendedName>
    <alternativeName>
        <fullName evidence="2">Gly-tRNA(Ala) deacylase</fullName>
        <ecNumber evidence="2">3.1.1.-</ecNumber>
    </alternativeName>
</protein>
<comment type="subunit">
    <text evidence="2">Homodimer.</text>
</comment>
<dbReference type="AlphaFoldDB" id="A0A261G6I9"/>
<sequence>MRMILPAYGKFRHTVSFTDLYRPFSIRPQQAPFRTSHANVAYMRIVLQRVSSASVSVISQQEPSHTDAMPLPEPQGIGIGFLLLVAVSDIDNEDTVSWMSHKIAHLRIFEDCAGKMNRSIQEIKGSILSISQFTLYGDARKGNRPSFTAAGKPEHAAQIWDQFNEALRSQGIIVRTGTFGAHMSVQLVNDGPVTLILER</sequence>